<organism evidence="2 3">
    <name type="scientific">Solanum commersonii</name>
    <name type="common">Commerson's wild potato</name>
    <name type="synonym">Commerson's nightshade</name>
    <dbReference type="NCBI Taxonomy" id="4109"/>
    <lineage>
        <taxon>Eukaryota</taxon>
        <taxon>Viridiplantae</taxon>
        <taxon>Streptophyta</taxon>
        <taxon>Embryophyta</taxon>
        <taxon>Tracheophyta</taxon>
        <taxon>Spermatophyta</taxon>
        <taxon>Magnoliopsida</taxon>
        <taxon>eudicotyledons</taxon>
        <taxon>Gunneridae</taxon>
        <taxon>Pentapetalae</taxon>
        <taxon>asterids</taxon>
        <taxon>lamiids</taxon>
        <taxon>Solanales</taxon>
        <taxon>Solanaceae</taxon>
        <taxon>Solanoideae</taxon>
        <taxon>Solaneae</taxon>
        <taxon>Solanum</taxon>
    </lineage>
</organism>
<comment type="caution">
    <text evidence="2">The sequence shown here is derived from an EMBL/GenBank/DDBJ whole genome shotgun (WGS) entry which is preliminary data.</text>
</comment>
<keyword evidence="1" id="KW-0812">Transmembrane</keyword>
<evidence type="ECO:0000256" key="1">
    <source>
        <dbReference type="SAM" id="Phobius"/>
    </source>
</evidence>
<reference evidence="2 3" key="1">
    <citation type="submission" date="2020-09" db="EMBL/GenBank/DDBJ databases">
        <title>De no assembly of potato wild relative species, Solanum commersonii.</title>
        <authorList>
            <person name="Cho K."/>
        </authorList>
    </citation>
    <scope>NUCLEOTIDE SEQUENCE [LARGE SCALE GENOMIC DNA]</scope>
    <source>
        <strain evidence="2">LZ3.2</strain>
        <tissue evidence="2">Leaf</tissue>
    </source>
</reference>
<keyword evidence="1" id="KW-0472">Membrane</keyword>
<name>A0A9J5WWU1_SOLCO</name>
<dbReference type="Proteomes" id="UP000824120">
    <property type="component" value="Chromosome 10"/>
</dbReference>
<proteinExistence type="predicted"/>
<sequence>MNAHQIDFNPGSLARKVLWNLCFTYSNYVFYILVYNHLFINALERSYKDKSGNIIKVVYPPHSSFILPNNTGITFTAFQKFAEEDVAAVSINEINNLISQNKFLHIDMVQIAFKPLTLKGLPETFLAALRDARI</sequence>
<dbReference type="OrthoDB" id="1324972at2759"/>
<gene>
    <name evidence="2" type="ORF">H5410_050041</name>
</gene>
<evidence type="ECO:0000313" key="2">
    <source>
        <dbReference type="EMBL" id="KAG5579414.1"/>
    </source>
</evidence>
<dbReference type="EMBL" id="JACXVP010000010">
    <property type="protein sequence ID" value="KAG5579414.1"/>
    <property type="molecule type" value="Genomic_DNA"/>
</dbReference>
<keyword evidence="1" id="KW-1133">Transmembrane helix</keyword>
<evidence type="ECO:0000313" key="3">
    <source>
        <dbReference type="Proteomes" id="UP000824120"/>
    </source>
</evidence>
<accession>A0A9J5WWU1</accession>
<protein>
    <submittedName>
        <fullName evidence="2">Uncharacterized protein</fullName>
    </submittedName>
</protein>
<dbReference type="AlphaFoldDB" id="A0A9J5WWU1"/>
<keyword evidence="3" id="KW-1185">Reference proteome</keyword>
<feature type="transmembrane region" description="Helical" evidence="1">
    <location>
        <begin position="17"/>
        <end position="40"/>
    </location>
</feature>